<dbReference type="GO" id="GO:0005789">
    <property type="term" value="C:endoplasmic reticulum membrane"/>
    <property type="evidence" value="ECO:0007669"/>
    <property type="project" value="TreeGrafter"/>
</dbReference>
<dbReference type="GO" id="GO:0005794">
    <property type="term" value="C:Golgi apparatus"/>
    <property type="evidence" value="ECO:0007669"/>
    <property type="project" value="TreeGrafter"/>
</dbReference>
<keyword evidence="3 5" id="KW-0808">Transferase</keyword>
<dbReference type="EMBL" id="SDOX01000011">
    <property type="protein sequence ID" value="TFJ85705.1"/>
    <property type="molecule type" value="Genomic_DNA"/>
</dbReference>
<sequence length="431" mass="47116">MRKSVCPHNGVQPPTERPGGSSRWVLSELALEGVATYRYVSGSSTFLDRVLNHFWNWAVQWLPLWVAPNLVTLLGLAFMLASAALTVVVDKSLTAPMSPHVAVFCAFSLFAYQTLDAIDGKQARRTGTSSPLGELFDHGCDALNAVFIFTVLAATWRLGDHPWLMLTVLFNIFFAFFMGQWEEYHTGLMMTNNGYIGVTEGQIVQIIILLVTATFGASFWDKSVLRLGVHEGAMVVTVKAVGLTWGCLLTLWVSLGSLYRVLLSGQARSLPVGEVGNKVLGRREAVRQLLPVLLSFLLGAMWTVGHGQHVFLEHPVGVLLALGLTMAYLSTRMIVSHMAKQPFGSAELILPVLPQVLVLANTHCRLLSEPISALGAQWGGQSLPLPDVVVMWLYVALITVVYAYFSVGATEDICAYLGLHCLSIHPRKKAA</sequence>
<dbReference type="GO" id="GO:0004142">
    <property type="term" value="F:diacylglycerol cholinephosphotransferase activity"/>
    <property type="evidence" value="ECO:0007669"/>
    <property type="project" value="TreeGrafter"/>
</dbReference>
<comment type="similarity">
    <text evidence="2 5">Belongs to the CDP-alcohol phosphatidyltransferase class-I family.</text>
</comment>
<feature type="transmembrane region" description="Helical" evidence="7">
    <location>
        <begin position="232"/>
        <end position="255"/>
    </location>
</feature>
<dbReference type="PIRSF" id="PIRSF015665">
    <property type="entry name" value="CHOPT"/>
    <property type="match status" value="1"/>
</dbReference>
<comment type="subcellular location">
    <subcellularLocation>
        <location evidence="1">Membrane</location>
    </subcellularLocation>
</comment>
<dbReference type="PANTHER" id="PTHR10414:SF37">
    <property type="entry name" value="BB IN A BOXCAR, ISOFORM C"/>
    <property type="match status" value="1"/>
</dbReference>
<dbReference type="Pfam" id="PF01066">
    <property type="entry name" value="CDP-OH_P_transf"/>
    <property type="match status" value="1"/>
</dbReference>
<dbReference type="PROSITE" id="PS00379">
    <property type="entry name" value="CDP_ALCOHOL_P_TRANSF"/>
    <property type="match status" value="1"/>
</dbReference>
<proteinExistence type="inferred from homology"/>
<evidence type="ECO:0000256" key="7">
    <source>
        <dbReference type="SAM" id="Phobius"/>
    </source>
</evidence>
<feature type="transmembrane region" description="Helical" evidence="7">
    <location>
        <begin position="201"/>
        <end position="220"/>
    </location>
</feature>
<evidence type="ECO:0000313" key="8">
    <source>
        <dbReference type="EMBL" id="TFJ85705.1"/>
    </source>
</evidence>
<keyword evidence="4 7" id="KW-0472">Membrane</keyword>
<evidence type="ECO:0000256" key="3">
    <source>
        <dbReference type="ARBA" id="ARBA00022679"/>
    </source>
</evidence>
<keyword evidence="7" id="KW-0812">Transmembrane</keyword>
<reference evidence="8 9" key="1">
    <citation type="submission" date="2019-01" db="EMBL/GenBank/DDBJ databases">
        <title>Nuclear Genome Assembly of the Microalgal Biofuel strain Nannochloropsis salina CCMP1776.</title>
        <authorList>
            <person name="Hovde B."/>
        </authorList>
    </citation>
    <scope>NUCLEOTIDE SEQUENCE [LARGE SCALE GENOMIC DNA]</scope>
    <source>
        <strain evidence="8 9">CCMP1776</strain>
    </source>
</reference>
<evidence type="ECO:0000256" key="2">
    <source>
        <dbReference type="ARBA" id="ARBA00010441"/>
    </source>
</evidence>
<feature type="transmembrane region" description="Helical" evidence="7">
    <location>
        <begin position="64"/>
        <end position="85"/>
    </location>
</feature>
<dbReference type="GO" id="GO:0004307">
    <property type="term" value="F:ethanolaminephosphotransferase activity"/>
    <property type="evidence" value="ECO:0007669"/>
    <property type="project" value="TreeGrafter"/>
</dbReference>
<evidence type="ECO:0000256" key="1">
    <source>
        <dbReference type="ARBA" id="ARBA00004370"/>
    </source>
</evidence>
<feature type="transmembrane region" description="Helical" evidence="7">
    <location>
        <begin position="285"/>
        <end position="304"/>
    </location>
</feature>
<organism evidence="8 9">
    <name type="scientific">Nannochloropsis salina CCMP1776</name>
    <dbReference type="NCBI Taxonomy" id="1027361"/>
    <lineage>
        <taxon>Eukaryota</taxon>
        <taxon>Sar</taxon>
        <taxon>Stramenopiles</taxon>
        <taxon>Ochrophyta</taxon>
        <taxon>Eustigmatophyceae</taxon>
        <taxon>Eustigmatales</taxon>
        <taxon>Monodopsidaceae</taxon>
        <taxon>Microchloropsis</taxon>
        <taxon>Microchloropsis salina</taxon>
    </lineage>
</organism>
<gene>
    <name evidence="8" type="ORF">NSK_003211</name>
</gene>
<evidence type="ECO:0000256" key="5">
    <source>
        <dbReference type="RuleBase" id="RU003750"/>
    </source>
</evidence>
<feature type="region of interest" description="Disordered" evidence="6">
    <location>
        <begin position="1"/>
        <end position="21"/>
    </location>
</feature>
<dbReference type="AlphaFoldDB" id="A0A4D9D8A7"/>
<feature type="transmembrane region" description="Helical" evidence="7">
    <location>
        <begin position="391"/>
        <end position="419"/>
    </location>
</feature>
<feature type="transmembrane region" description="Helical" evidence="7">
    <location>
        <begin position="97"/>
        <end position="115"/>
    </location>
</feature>
<dbReference type="Proteomes" id="UP000355283">
    <property type="component" value="Unassembled WGS sequence"/>
</dbReference>
<dbReference type="InterPro" id="IPR000462">
    <property type="entry name" value="CDP-OH_P_trans"/>
</dbReference>
<feature type="transmembrane region" description="Helical" evidence="7">
    <location>
        <begin position="163"/>
        <end position="181"/>
    </location>
</feature>
<dbReference type="Gene3D" id="1.20.120.1760">
    <property type="match status" value="1"/>
</dbReference>
<evidence type="ECO:0000256" key="4">
    <source>
        <dbReference type="ARBA" id="ARBA00023136"/>
    </source>
</evidence>
<protein>
    <submittedName>
        <fullName evidence="8">Uncharacterized protein</fullName>
    </submittedName>
</protein>
<dbReference type="InterPro" id="IPR043130">
    <property type="entry name" value="CDP-OH_PTrfase_TM_dom"/>
</dbReference>
<keyword evidence="7" id="KW-1133">Transmembrane helix</keyword>
<name>A0A4D9D8A7_9STRA</name>
<feature type="transmembrane region" description="Helical" evidence="7">
    <location>
        <begin position="316"/>
        <end position="335"/>
    </location>
</feature>
<evidence type="ECO:0000256" key="6">
    <source>
        <dbReference type="SAM" id="MobiDB-lite"/>
    </source>
</evidence>
<evidence type="ECO:0000313" key="9">
    <source>
        <dbReference type="Proteomes" id="UP000355283"/>
    </source>
</evidence>
<comment type="caution">
    <text evidence="8">The sequence shown here is derived from an EMBL/GenBank/DDBJ whole genome shotgun (WGS) entry which is preliminary data.</text>
</comment>
<dbReference type="GO" id="GO:0006646">
    <property type="term" value="P:phosphatidylethanolamine biosynthetic process"/>
    <property type="evidence" value="ECO:0007669"/>
    <property type="project" value="TreeGrafter"/>
</dbReference>
<dbReference type="PANTHER" id="PTHR10414">
    <property type="entry name" value="ETHANOLAMINEPHOSPHOTRANSFERASE"/>
    <property type="match status" value="1"/>
</dbReference>
<keyword evidence="9" id="KW-1185">Reference proteome</keyword>
<dbReference type="InterPro" id="IPR048254">
    <property type="entry name" value="CDP_ALCOHOL_P_TRANSF_CS"/>
</dbReference>
<accession>A0A4D9D8A7</accession>
<dbReference type="InterPro" id="IPR014472">
    <property type="entry name" value="CHOPT"/>
</dbReference>
<dbReference type="OrthoDB" id="196717at2759"/>